<proteinExistence type="inferred from homology"/>
<dbReference type="AlphaFoldDB" id="A0A7W9JFQ0"/>
<sequence>MSDFNRPVIDEFRANRGRVGGPFEGAPLILLTTTGARSGRPHTTPAVYAADAGRLIVFATNAGSPSAPAWLHNLRAHPTVTVELGTARCEATATELTGSERDRLYAEQARRNPAFQAYQDGTSRRIQVVALVPTRLDAAALQLREIHNGLRRQLATLRAAVDGGLELPENLDDLQRNCLTFCSALHAHHTHENGVFPTLAADFPHLEPAIDQLRADHEAVAALNTALIATAQNLGAAPTETLRAQLHTLTEALESHYLREEIELAYRPDAPMPVSSSA</sequence>
<evidence type="ECO:0000256" key="2">
    <source>
        <dbReference type="ARBA" id="ARBA00049106"/>
    </source>
</evidence>
<dbReference type="InterPro" id="IPR004378">
    <property type="entry name" value="F420H2_quin_Rdtase"/>
</dbReference>
<dbReference type="Pfam" id="PF01814">
    <property type="entry name" value="Hemerythrin"/>
    <property type="match status" value="1"/>
</dbReference>
<dbReference type="GO" id="GO:0070967">
    <property type="term" value="F:coenzyme F420 binding"/>
    <property type="evidence" value="ECO:0007669"/>
    <property type="project" value="TreeGrafter"/>
</dbReference>
<comment type="caution">
    <text evidence="4">The sequence shown here is derived from an EMBL/GenBank/DDBJ whole genome shotgun (WGS) entry which is preliminary data.</text>
</comment>
<evidence type="ECO:0000256" key="1">
    <source>
        <dbReference type="ARBA" id="ARBA00008710"/>
    </source>
</evidence>
<evidence type="ECO:0000313" key="5">
    <source>
        <dbReference type="Proteomes" id="UP000549971"/>
    </source>
</evidence>
<dbReference type="EMBL" id="JACHMY010000001">
    <property type="protein sequence ID" value="MBB5840957.1"/>
    <property type="molecule type" value="Genomic_DNA"/>
</dbReference>
<dbReference type="SUPFAM" id="SSF50475">
    <property type="entry name" value="FMN-binding split barrel"/>
    <property type="match status" value="1"/>
</dbReference>
<dbReference type="Proteomes" id="UP000549971">
    <property type="component" value="Unassembled WGS sequence"/>
</dbReference>
<gene>
    <name evidence="4" type="ORF">HDA39_007691</name>
</gene>
<dbReference type="Pfam" id="PF04075">
    <property type="entry name" value="F420H2_quin_red"/>
    <property type="match status" value="1"/>
</dbReference>
<reference evidence="4 5" key="1">
    <citation type="submission" date="2020-08" db="EMBL/GenBank/DDBJ databases">
        <title>Sequencing the genomes of 1000 actinobacteria strains.</title>
        <authorList>
            <person name="Klenk H.-P."/>
        </authorList>
    </citation>
    <scope>NUCLEOTIDE SEQUENCE [LARGE SCALE GENOMIC DNA]</scope>
    <source>
        <strain evidence="4 5">DSM 28967</strain>
    </source>
</reference>
<dbReference type="PANTHER" id="PTHR39428">
    <property type="entry name" value="F420H(2)-DEPENDENT QUINONE REDUCTASE RV1261C"/>
    <property type="match status" value="1"/>
</dbReference>
<dbReference type="Gene3D" id="1.20.120.520">
    <property type="entry name" value="nmb1532 protein domain like"/>
    <property type="match status" value="1"/>
</dbReference>
<evidence type="ECO:0000313" key="4">
    <source>
        <dbReference type="EMBL" id="MBB5840957.1"/>
    </source>
</evidence>
<dbReference type="PANTHER" id="PTHR39428:SF1">
    <property type="entry name" value="F420H(2)-DEPENDENT QUINONE REDUCTASE RV1261C"/>
    <property type="match status" value="1"/>
</dbReference>
<evidence type="ECO:0000259" key="3">
    <source>
        <dbReference type="Pfam" id="PF01814"/>
    </source>
</evidence>
<feature type="domain" description="Hemerythrin-like" evidence="3">
    <location>
        <begin position="143"/>
        <end position="262"/>
    </location>
</feature>
<protein>
    <submittedName>
        <fullName evidence="4">Deazaflavin-dependent oxidoreductase (Nitroreductase family)</fullName>
    </submittedName>
</protein>
<dbReference type="Gene3D" id="2.30.110.10">
    <property type="entry name" value="Electron Transport, Fmn-binding Protein, Chain A"/>
    <property type="match status" value="1"/>
</dbReference>
<dbReference type="InterPro" id="IPR012312">
    <property type="entry name" value="Hemerythrin-like"/>
</dbReference>
<accession>A0A7W9JFQ0</accession>
<organism evidence="4 5">
    <name type="scientific">Kribbella italica</name>
    <dbReference type="NCBI Taxonomy" id="1540520"/>
    <lineage>
        <taxon>Bacteria</taxon>
        <taxon>Bacillati</taxon>
        <taxon>Actinomycetota</taxon>
        <taxon>Actinomycetes</taxon>
        <taxon>Propionibacteriales</taxon>
        <taxon>Kribbellaceae</taxon>
        <taxon>Kribbella</taxon>
    </lineage>
</organism>
<comment type="similarity">
    <text evidence="1">Belongs to the F420H(2)-dependent quinone reductase family.</text>
</comment>
<dbReference type="InterPro" id="IPR012349">
    <property type="entry name" value="Split_barrel_FMN-bd"/>
</dbReference>
<dbReference type="GO" id="GO:0016491">
    <property type="term" value="F:oxidoreductase activity"/>
    <property type="evidence" value="ECO:0007669"/>
    <property type="project" value="InterPro"/>
</dbReference>
<dbReference type="NCBIfam" id="TIGR00026">
    <property type="entry name" value="hi_GC_TIGR00026"/>
    <property type="match status" value="1"/>
</dbReference>
<comment type="catalytic activity">
    <reaction evidence="2">
        <text>oxidized coenzyme F420-(gamma-L-Glu)(n) + a quinol + H(+) = reduced coenzyme F420-(gamma-L-Glu)(n) + a quinone</text>
        <dbReference type="Rhea" id="RHEA:39663"/>
        <dbReference type="Rhea" id="RHEA-COMP:12939"/>
        <dbReference type="Rhea" id="RHEA-COMP:14378"/>
        <dbReference type="ChEBI" id="CHEBI:15378"/>
        <dbReference type="ChEBI" id="CHEBI:24646"/>
        <dbReference type="ChEBI" id="CHEBI:132124"/>
        <dbReference type="ChEBI" id="CHEBI:133980"/>
        <dbReference type="ChEBI" id="CHEBI:139511"/>
    </reaction>
</comment>
<dbReference type="GO" id="GO:0005886">
    <property type="term" value="C:plasma membrane"/>
    <property type="evidence" value="ECO:0007669"/>
    <property type="project" value="TreeGrafter"/>
</dbReference>
<dbReference type="CDD" id="cd12108">
    <property type="entry name" value="Hr-like"/>
    <property type="match status" value="1"/>
</dbReference>
<name>A0A7W9JFQ0_9ACTN</name>
<dbReference type="RefSeq" id="WP_184803680.1">
    <property type="nucleotide sequence ID" value="NZ_JACHMY010000001.1"/>
</dbReference>
<keyword evidence="5" id="KW-1185">Reference proteome</keyword>